<accession>A0A6A5TXI9</accession>
<dbReference type="EMBL" id="ML976991">
    <property type="protein sequence ID" value="KAF1956790.1"/>
    <property type="molecule type" value="Genomic_DNA"/>
</dbReference>
<keyword evidence="2" id="KW-1185">Reference proteome</keyword>
<dbReference type="Proteomes" id="UP000800035">
    <property type="component" value="Unassembled WGS sequence"/>
</dbReference>
<evidence type="ECO:0000313" key="2">
    <source>
        <dbReference type="Proteomes" id="UP000800035"/>
    </source>
</evidence>
<name>A0A6A5TXI9_9PLEO</name>
<sequence length="212" mass="23618">MRRIFIFLPIIPAPTLLPYLPYHKAEAKGHAKRKKKEIIQRHAKFHHPYSPSLFKKPHATSLPCPDPRMNTSRAAKPAIPKNARTVLETLLVATCSQSIPARHVKSNRAESAKDAPFLLSLLFGSNAQVDPAGLEALRYGTWDGGMDGIPWIDDETLLLALWLQVPRSEGSVAVWVRRAGVGLGLSGIRHCLLVVLALLMLWKCGWVWEVKL</sequence>
<proteinExistence type="predicted"/>
<evidence type="ECO:0000313" key="1">
    <source>
        <dbReference type="EMBL" id="KAF1956790.1"/>
    </source>
</evidence>
<reference evidence="1" key="1">
    <citation type="journal article" date="2020" name="Stud. Mycol.">
        <title>101 Dothideomycetes genomes: a test case for predicting lifestyles and emergence of pathogens.</title>
        <authorList>
            <person name="Haridas S."/>
            <person name="Albert R."/>
            <person name="Binder M."/>
            <person name="Bloem J."/>
            <person name="Labutti K."/>
            <person name="Salamov A."/>
            <person name="Andreopoulos B."/>
            <person name="Baker S."/>
            <person name="Barry K."/>
            <person name="Bills G."/>
            <person name="Bluhm B."/>
            <person name="Cannon C."/>
            <person name="Castanera R."/>
            <person name="Culley D."/>
            <person name="Daum C."/>
            <person name="Ezra D."/>
            <person name="Gonzalez J."/>
            <person name="Henrissat B."/>
            <person name="Kuo A."/>
            <person name="Liang C."/>
            <person name="Lipzen A."/>
            <person name="Lutzoni F."/>
            <person name="Magnuson J."/>
            <person name="Mondo S."/>
            <person name="Nolan M."/>
            <person name="Ohm R."/>
            <person name="Pangilinan J."/>
            <person name="Park H.-J."/>
            <person name="Ramirez L."/>
            <person name="Alfaro M."/>
            <person name="Sun H."/>
            <person name="Tritt A."/>
            <person name="Yoshinaga Y."/>
            <person name="Zwiers L.-H."/>
            <person name="Turgeon B."/>
            <person name="Goodwin S."/>
            <person name="Spatafora J."/>
            <person name="Crous P."/>
            <person name="Grigoriev I."/>
        </authorList>
    </citation>
    <scope>NUCLEOTIDE SEQUENCE</scope>
    <source>
        <strain evidence="1">CBS 675.92</strain>
    </source>
</reference>
<dbReference type="AlphaFoldDB" id="A0A6A5TXI9"/>
<gene>
    <name evidence="1" type="ORF">CC80DRAFT_492286</name>
</gene>
<organism evidence="1 2">
    <name type="scientific">Byssothecium circinans</name>
    <dbReference type="NCBI Taxonomy" id="147558"/>
    <lineage>
        <taxon>Eukaryota</taxon>
        <taxon>Fungi</taxon>
        <taxon>Dikarya</taxon>
        <taxon>Ascomycota</taxon>
        <taxon>Pezizomycotina</taxon>
        <taxon>Dothideomycetes</taxon>
        <taxon>Pleosporomycetidae</taxon>
        <taxon>Pleosporales</taxon>
        <taxon>Massarineae</taxon>
        <taxon>Massarinaceae</taxon>
        <taxon>Byssothecium</taxon>
    </lineage>
</organism>
<protein>
    <submittedName>
        <fullName evidence="1">Uncharacterized protein</fullName>
    </submittedName>
</protein>